<dbReference type="EMBL" id="JAGIBU010000016">
    <property type="protein sequence ID" value="MBS7825487.1"/>
    <property type="molecule type" value="Genomic_DNA"/>
</dbReference>
<dbReference type="Proteomes" id="UP000680020">
    <property type="component" value="Unassembled WGS sequence"/>
</dbReference>
<keyword evidence="1" id="KW-0456">Lyase</keyword>
<reference evidence="1" key="1">
    <citation type="submission" date="2021-03" db="EMBL/GenBank/DDBJ databases">
        <title>Identification and antibiotic profiling of Wohlfahrtiimonas chitiniclastica, an underestimated human pathogen.</title>
        <authorList>
            <person name="Kopf A."/>
            <person name="Bunk B."/>
            <person name="Coldewey S."/>
            <person name="Gunzer F."/>
            <person name="Riedel T."/>
            <person name="Schroettner P."/>
        </authorList>
    </citation>
    <scope>NUCLEOTIDE SEQUENCE</scope>
    <source>
        <strain evidence="1">DSM 100917</strain>
    </source>
</reference>
<dbReference type="GO" id="GO:0008813">
    <property type="term" value="F:chorismate lyase activity"/>
    <property type="evidence" value="ECO:0007669"/>
    <property type="project" value="UniProtKB-EC"/>
</dbReference>
<evidence type="ECO:0000313" key="1">
    <source>
        <dbReference type="EMBL" id="MBS7825487.1"/>
    </source>
</evidence>
<dbReference type="SUPFAM" id="SSF64288">
    <property type="entry name" value="Chorismate lyase-like"/>
    <property type="match status" value="1"/>
</dbReference>
<name>A0AB35C1K3_9GAMM</name>
<dbReference type="Gene3D" id="3.40.1410.10">
    <property type="entry name" value="Chorismate lyase-like"/>
    <property type="match status" value="1"/>
</dbReference>
<accession>A0AB35C1K3</accession>
<dbReference type="InterPro" id="IPR007440">
    <property type="entry name" value="Chorismate--pyruvate_lyase"/>
</dbReference>
<dbReference type="InterPro" id="IPR028978">
    <property type="entry name" value="Chorismate_lyase_/UTRA_dom_sf"/>
</dbReference>
<organism evidence="1 2">
    <name type="scientific">Wohlfahrtiimonas chitiniclastica</name>
    <dbReference type="NCBI Taxonomy" id="400946"/>
    <lineage>
        <taxon>Bacteria</taxon>
        <taxon>Pseudomonadati</taxon>
        <taxon>Pseudomonadota</taxon>
        <taxon>Gammaproteobacteria</taxon>
        <taxon>Cardiobacteriales</taxon>
        <taxon>Ignatzschineriaceae</taxon>
        <taxon>Wohlfahrtiimonas</taxon>
    </lineage>
</organism>
<sequence length="167" mass="19094">MRWFHEDQLHTELTQAGLSIELYEPLLTIQSLTVGLEALKDDFSVNLLFLGEKGDAFSRQVVLQLSGIAVIWAESLCDQTAHFWCDYLNCGTQSLGRKLFSGENVIERSAFSYQIFEPHELPNALRDHCQMSLTTVVARRSTFYMNQESLTLTEYYLPTLQQFASKS</sequence>
<dbReference type="AlphaFoldDB" id="A0AB35C1K3"/>
<evidence type="ECO:0000313" key="2">
    <source>
        <dbReference type="Proteomes" id="UP000680020"/>
    </source>
</evidence>
<dbReference type="RefSeq" id="WP_063455652.1">
    <property type="nucleotide sequence ID" value="NZ_CP115969.1"/>
</dbReference>
<proteinExistence type="predicted"/>
<dbReference type="GO" id="GO:0006744">
    <property type="term" value="P:ubiquinone biosynthetic process"/>
    <property type="evidence" value="ECO:0007669"/>
    <property type="project" value="InterPro"/>
</dbReference>
<dbReference type="GO" id="GO:0005737">
    <property type="term" value="C:cytoplasm"/>
    <property type="evidence" value="ECO:0007669"/>
    <property type="project" value="InterPro"/>
</dbReference>
<protein>
    <submittedName>
        <fullName evidence="1">Chorismate lyase</fullName>
        <ecNumber evidence="1">4.1.3.40</ecNumber>
    </submittedName>
</protein>
<comment type="caution">
    <text evidence="1">The sequence shown here is derived from an EMBL/GenBank/DDBJ whole genome shotgun (WGS) entry which is preliminary data.</text>
</comment>
<dbReference type="EC" id="4.1.3.40" evidence="1"/>
<gene>
    <name evidence="1" type="ORF">J7561_09805</name>
</gene>
<dbReference type="Pfam" id="PF04345">
    <property type="entry name" value="Chor_lyase"/>
    <property type="match status" value="1"/>
</dbReference>